<dbReference type="InterPro" id="IPR008928">
    <property type="entry name" value="6-hairpin_glycosidase_sf"/>
</dbReference>
<dbReference type="AlphaFoldDB" id="A0A559KFU7"/>
<comment type="caution">
    <text evidence="2">The sequence shown here is derived from an EMBL/GenBank/DDBJ whole genome shotgun (WGS) entry which is preliminary data.</text>
</comment>
<dbReference type="GO" id="GO:0005975">
    <property type="term" value="P:carbohydrate metabolic process"/>
    <property type="evidence" value="ECO:0007669"/>
    <property type="project" value="InterPro"/>
</dbReference>
<accession>A0A559KFU7</accession>
<dbReference type="PANTHER" id="PTHR33886">
    <property type="entry name" value="UNSATURATED RHAMNOGALACTURONAN HYDROLASE (EUROFUNG)"/>
    <property type="match status" value="1"/>
</dbReference>
<dbReference type="InterPro" id="IPR052043">
    <property type="entry name" value="PolySaccharide_Degr_Enz"/>
</dbReference>
<dbReference type="Proteomes" id="UP000317036">
    <property type="component" value="Unassembled WGS sequence"/>
</dbReference>
<dbReference type="Gene3D" id="1.50.10.10">
    <property type="match status" value="1"/>
</dbReference>
<reference evidence="2 3" key="1">
    <citation type="submission" date="2019-07" db="EMBL/GenBank/DDBJ databases">
        <authorList>
            <person name="Kim J."/>
        </authorList>
    </citation>
    <scope>NUCLEOTIDE SEQUENCE [LARGE SCALE GENOMIC DNA]</scope>
    <source>
        <strain evidence="2 3">JC52</strain>
    </source>
</reference>
<evidence type="ECO:0000313" key="3">
    <source>
        <dbReference type="Proteomes" id="UP000317036"/>
    </source>
</evidence>
<evidence type="ECO:0000313" key="2">
    <source>
        <dbReference type="EMBL" id="TVY11003.1"/>
    </source>
</evidence>
<gene>
    <name evidence="2" type="ORF">FPZ49_05905</name>
</gene>
<dbReference type="RefSeq" id="WP_144844473.1">
    <property type="nucleotide sequence ID" value="NZ_VNJI01000005.1"/>
</dbReference>
<proteinExistence type="predicted"/>
<evidence type="ECO:0000256" key="1">
    <source>
        <dbReference type="ARBA" id="ARBA00022801"/>
    </source>
</evidence>
<name>A0A559KFU7_9BACL</name>
<dbReference type="SUPFAM" id="SSF48208">
    <property type="entry name" value="Six-hairpin glycosidases"/>
    <property type="match status" value="1"/>
</dbReference>
<dbReference type="InterPro" id="IPR010905">
    <property type="entry name" value="Glyco_hydro_88"/>
</dbReference>
<keyword evidence="3" id="KW-1185">Reference proteome</keyword>
<dbReference type="InterPro" id="IPR012341">
    <property type="entry name" value="6hp_glycosidase-like_sf"/>
</dbReference>
<dbReference type="GO" id="GO:0016787">
    <property type="term" value="F:hydrolase activity"/>
    <property type="evidence" value="ECO:0007669"/>
    <property type="project" value="UniProtKB-KW"/>
</dbReference>
<dbReference type="OrthoDB" id="9807186at2"/>
<dbReference type="PANTHER" id="PTHR33886:SF8">
    <property type="entry name" value="UNSATURATED RHAMNOGALACTURONAN HYDROLASE (EUROFUNG)"/>
    <property type="match status" value="1"/>
</dbReference>
<dbReference type="EMBL" id="VNJI01000005">
    <property type="protein sequence ID" value="TVY11003.1"/>
    <property type="molecule type" value="Genomic_DNA"/>
</dbReference>
<protein>
    <submittedName>
        <fullName evidence="2">Uncharacterized protein</fullName>
    </submittedName>
</protein>
<organism evidence="2 3">
    <name type="scientific">Paenibacillus cremeus</name>
    <dbReference type="NCBI Taxonomy" id="2163881"/>
    <lineage>
        <taxon>Bacteria</taxon>
        <taxon>Bacillati</taxon>
        <taxon>Bacillota</taxon>
        <taxon>Bacilli</taxon>
        <taxon>Bacillales</taxon>
        <taxon>Paenibacillaceae</taxon>
        <taxon>Paenibacillus</taxon>
    </lineage>
</organism>
<sequence length="732" mass="82333">MGYFDPNESVFKKCQHDVEGTLETIAQRYIGANPPHPFVYRLHSRGGFARLHDYRYIMNFQEKWDHIPNGSFVYAWGKLWSDQPTELNLGVSCLSPVHVYINRQRAFTSNISDEVAPDRKNMFRGHMNKGWNEFVLQFEKTANGCGGIFGTGSYKNFPLHFISPTPERDGQEGWVYSEPTTVGIEHLLAEGLQESGGIVRWLPELSWSAAELQSGVFSRLYGAEAGRTAIAWTKVNQTRPTPAEGASRWLVHHDGALTLHVNGQAVYSAMGNGEAEIDLPFVFGDNDVVVYSTCTHQANAWGFTLAPLSADAHGAYTIRAPFAVEGLKDHWLYLGSFEEKQIPSLDQLAQLNLVHEDGREGTYWRADLPNTWVRPYLENTLFAKWNYPLGVTLYGLMQTGAALERRDYIDYVLRHVEQSASFDAYSLWDGKQYGAAGVNNQLALIDSLDDCGSFGATMLAALAHGSIEGAETVAARIADYITRVQDRLPNGALYRVRGSVDFMKDTLWCDDLYMSVPFLCRYSALTGDPSYINDAANQILLYKDYLYMPELQIMSHVYDFKTDRPTEMPWGRGNGWVLFSLAELLGAFPETHEHRETLLAFYRELCAGYLRLQGTNGLWHQVLIDPESYEETSCTSMFIYAFTKGIRNGWLTEPDAYVQAVLKGWEGMTKISIDKGGNIFGVCRGSGYSFSGRYYRDELPWLLNDTHGIGIVMMAGVEVRCLQQFLKAGTAQ</sequence>
<dbReference type="Pfam" id="PF07470">
    <property type="entry name" value="Glyco_hydro_88"/>
    <property type="match status" value="1"/>
</dbReference>
<keyword evidence="1" id="KW-0378">Hydrolase</keyword>